<dbReference type="Proteomes" id="UP000199315">
    <property type="component" value="Unassembled WGS sequence"/>
</dbReference>
<sequence length="267" mass="29056">MGGNQRVKKINVVVAVTYVAMVAINALANILPINGVNTGQVSDSYPNLFAPAGITFAIWGVIYLLLAMYTIYQFGFFGSARDTASQRLMSSIGLLFSITSVANGAWIFAWHYRAIAATMVLMLILLVCLAAINLMLRKKQLTMKERFFIRLPFSVYFGWITVATIANTVAFLVDAGWDGFGIPDTAWAVFIIATGMVIGTVTMLVNKDVAYGLVLIWAYAGIMLKHVSAQGFAGEYISVIITVAVCLFVFLAAEVSMIGAGMMKKRK</sequence>
<keyword evidence="1" id="KW-1133">Transmembrane helix</keyword>
<feature type="transmembrane region" description="Helical" evidence="1">
    <location>
        <begin position="88"/>
        <end position="109"/>
    </location>
</feature>
<dbReference type="AlphaFoldDB" id="A0A1D3TUZ6"/>
<feature type="transmembrane region" description="Helical" evidence="1">
    <location>
        <begin position="212"/>
        <end position="233"/>
    </location>
</feature>
<feature type="transmembrane region" description="Helical" evidence="1">
    <location>
        <begin position="12"/>
        <end position="33"/>
    </location>
</feature>
<name>A0A1D3TUZ6_9FIRM</name>
<keyword evidence="1" id="KW-0812">Transmembrane</keyword>
<evidence type="ECO:0000313" key="3">
    <source>
        <dbReference type="Proteomes" id="UP000199315"/>
    </source>
</evidence>
<feature type="transmembrane region" description="Helical" evidence="1">
    <location>
        <begin position="53"/>
        <end position="76"/>
    </location>
</feature>
<dbReference type="PANTHER" id="PTHR33802">
    <property type="entry name" value="SI:CH211-161H7.5-RELATED"/>
    <property type="match status" value="1"/>
</dbReference>
<proteinExistence type="predicted"/>
<evidence type="ECO:0000256" key="1">
    <source>
        <dbReference type="SAM" id="Phobius"/>
    </source>
</evidence>
<reference evidence="2 3" key="1">
    <citation type="submission" date="2016-09" db="EMBL/GenBank/DDBJ databases">
        <authorList>
            <person name="Capua I."/>
            <person name="De Benedictis P."/>
            <person name="Joannis T."/>
            <person name="Lombin L.H."/>
            <person name="Cattoli G."/>
        </authorList>
    </citation>
    <scope>NUCLEOTIDE SEQUENCE [LARGE SCALE GENOMIC DNA]</scope>
    <source>
        <strain evidence="2 3">GluBS11</strain>
    </source>
</reference>
<dbReference type="OrthoDB" id="5189031at2"/>
<gene>
    <name evidence="2" type="ORF">SAMN05421730_101521</name>
</gene>
<accession>A0A1D3TUZ6</accession>
<dbReference type="RefSeq" id="WP_091234589.1">
    <property type="nucleotide sequence ID" value="NZ_FMKA01000015.1"/>
</dbReference>
<evidence type="ECO:0008006" key="4">
    <source>
        <dbReference type="Google" id="ProtNLM"/>
    </source>
</evidence>
<feature type="transmembrane region" description="Helical" evidence="1">
    <location>
        <begin position="148"/>
        <end position="173"/>
    </location>
</feature>
<feature type="transmembrane region" description="Helical" evidence="1">
    <location>
        <begin position="115"/>
        <end position="136"/>
    </location>
</feature>
<keyword evidence="3" id="KW-1185">Reference proteome</keyword>
<organism evidence="2 3">
    <name type="scientific">Anaerobium acetethylicum</name>
    <dbReference type="NCBI Taxonomy" id="1619234"/>
    <lineage>
        <taxon>Bacteria</taxon>
        <taxon>Bacillati</taxon>
        <taxon>Bacillota</taxon>
        <taxon>Clostridia</taxon>
        <taxon>Lachnospirales</taxon>
        <taxon>Lachnospiraceae</taxon>
        <taxon>Anaerobium</taxon>
    </lineage>
</organism>
<dbReference type="PANTHER" id="PTHR33802:SF1">
    <property type="entry name" value="XK-RELATED PROTEIN"/>
    <property type="match status" value="1"/>
</dbReference>
<protein>
    <recommendedName>
        <fullName evidence="4">Lantibiotic ABC transporter permease</fullName>
    </recommendedName>
</protein>
<feature type="transmembrane region" description="Helical" evidence="1">
    <location>
        <begin position="239"/>
        <end position="263"/>
    </location>
</feature>
<feature type="transmembrane region" description="Helical" evidence="1">
    <location>
        <begin position="185"/>
        <end position="205"/>
    </location>
</feature>
<dbReference type="STRING" id="1619234.SAMN05421730_101521"/>
<evidence type="ECO:0000313" key="2">
    <source>
        <dbReference type="EMBL" id="SCP97942.1"/>
    </source>
</evidence>
<dbReference type="EMBL" id="FMKA01000015">
    <property type="protein sequence ID" value="SCP97942.1"/>
    <property type="molecule type" value="Genomic_DNA"/>
</dbReference>
<keyword evidence="1" id="KW-0472">Membrane</keyword>